<accession>A0A8S1VTX4</accession>
<protein>
    <submittedName>
        <fullName evidence="1">Uncharacterized protein</fullName>
    </submittedName>
</protein>
<evidence type="ECO:0000313" key="2">
    <source>
        <dbReference type="Proteomes" id="UP000689195"/>
    </source>
</evidence>
<dbReference type="AlphaFoldDB" id="A0A8S1VTX4"/>
<comment type="caution">
    <text evidence="1">The sequence shown here is derived from an EMBL/GenBank/DDBJ whole genome shotgun (WGS) entry which is preliminary data.</text>
</comment>
<name>A0A8S1VTX4_9CILI</name>
<dbReference type="Proteomes" id="UP000689195">
    <property type="component" value="Unassembled WGS sequence"/>
</dbReference>
<reference evidence="1" key="1">
    <citation type="submission" date="2021-01" db="EMBL/GenBank/DDBJ databases">
        <authorList>
            <consortium name="Genoscope - CEA"/>
            <person name="William W."/>
        </authorList>
    </citation>
    <scope>NUCLEOTIDE SEQUENCE</scope>
</reference>
<keyword evidence="2" id="KW-1185">Reference proteome</keyword>
<gene>
    <name evidence="1" type="ORF">PPENT_87.1.T0720165</name>
</gene>
<evidence type="ECO:0000313" key="1">
    <source>
        <dbReference type="EMBL" id="CAD8179683.1"/>
    </source>
</evidence>
<proteinExistence type="predicted"/>
<dbReference type="EMBL" id="CAJJDO010000072">
    <property type="protein sequence ID" value="CAD8179683.1"/>
    <property type="molecule type" value="Genomic_DNA"/>
</dbReference>
<organism evidence="1 2">
    <name type="scientific">Paramecium pentaurelia</name>
    <dbReference type="NCBI Taxonomy" id="43138"/>
    <lineage>
        <taxon>Eukaryota</taxon>
        <taxon>Sar</taxon>
        <taxon>Alveolata</taxon>
        <taxon>Ciliophora</taxon>
        <taxon>Intramacronucleata</taxon>
        <taxon>Oligohymenophorea</taxon>
        <taxon>Peniculida</taxon>
        <taxon>Parameciidae</taxon>
        <taxon>Paramecium</taxon>
    </lineage>
</organism>
<sequence>MSFMNQNIIDKINSFGQTLCIQLINNEMISLIQLKANNFLVTTATKYYQVPNIEESKPKKKYQNLAKMQQKFQIEKEDYHSVLKEEIIQMQKNKFPLMPFHLHQKPNNARIVNRQMTTQKMNRDIHRDTNQPILAEFNKQLLCKKDIGEIIDKSIY</sequence>